<keyword evidence="9" id="KW-1185">Reference proteome</keyword>
<evidence type="ECO:0000256" key="1">
    <source>
        <dbReference type="ARBA" id="ARBA00004651"/>
    </source>
</evidence>
<evidence type="ECO:0000313" key="8">
    <source>
        <dbReference type="EMBL" id="BBE09902.1"/>
    </source>
</evidence>
<organism evidence="8 9">
    <name type="scientific">Mycoavidus cysteinexigens</name>
    <dbReference type="NCBI Taxonomy" id="1553431"/>
    <lineage>
        <taxon>Bacteria</taxon>
        <taxon>Pseudomonadati</taxon>
        <taxon>Pseudomonadota</taxon>
        <taxon>Betaproteobacteria</taxon>
        <taxon>Burkholderiales</taxon>
        <taxon>Burkholderiaceae</taxon>
        <taxon>Mycoavidus</taxon>
    </lineage>
</organism>
<evidence type="ECO:0000256" key="2">
    <source>
        <dbReference type="ARBA" id="ARBA00009772"/>
    </source>
</evidence>
<keyword evidence="5 7" id="KW-1133">Transmembrane helix</keyword>
<dbReference type="KEGG" id="mcys:MCB1EB_1741"/>
<dbReference type="InterPro" id="IPR002010">
    <property type="entry name" value="T3SS_IM_R"/>
</dbReference>
<dbReference type="Proteomes" id="UP000282597">
    <property type="component" value="Chromosome"/>
</dbReference>
<feature type="transmembrane region" description="Helical" evidence="7">
    <location>
        <begin position="223"/>
        <end position="244"/>
    </location>
</feature>
<evidence type="ECO:0000313" key="9">
    <source>
        <dbReference type="Proteomes" id="UP000282597"/>
    </source>
</evidence>
<evidence type="ECO:0000256" key="3">
    <source>
        <dbReference type="ARBA" id="ARBA00022475"/>
    </source>
</evidence>
<evidence type="ECO:0000256" key="6">
    <source>
        <dbReference type="ARBA" id="ARBA00023136"/>
    </source>
</evidence>
<comment type="subcellular location">
    <subcellularLocation>
        <location evidence="1 7">Cell membrane</location>
        <topology evidence="1 7">Multi-pass membrane protein</topology>
    </subcellularLocation>
</comment>
<dbReference type="AlphaFoldDB" id="A0A2Z6EWY3"/>
<evidence type="ECO:0000256" key="7">
    <source>
        <dbReference type="RuleBase" id="RU362072"/>
    </source>
</evidence>
<dbReference type="EMBL" id="AP018150">
    <property type="protein sequence ID" value="BBE09902.1"/>
    <property type="molecule type" value="Genomic_DNA"/>
</dbReference>
<gene>
    <name evidence="8" type="ORF">MCB1EB_1741</name>
</gene>
<sequence length="267" mass="28994">MEDLLLLHHLTESFIGLLLTIGICSTRILIVLMVLPALSDQVLQGTARNSVAIMFGTFVAYGQPVSLQEMPALTMLLVVGKEAMLGLILGFAASTIFWAASSIGVLIDDLAGFNNIQVSNPMRQDISTPISSLLEQLTIAAFWVLGGMIFLLGALYQSFHWWPIESLTPVAGSILEAFVLRQTDTLMEIICKLAAPMVLILVLVDLAFGFLAKGAEKLDLMAYGQPVKGTITLFMLAIFIGIFLNQVQAQLSLKDIAAQFQNLSKPH</sequence>
<accession>A0A2Z6EWY3</accession>
<feature type="transmembrane region" description="Helical" evidence="7">
    <location>
        <begin position="14"/>
        <end position="35"/>
    </location>
</feature>
<dbReference type="PANTHER" id="PTHR30065:SF1">
    <property type="entry name" value="SURFACE PRESENTATION OF ANTIGENS PROTEIN SPAR"/>
    <property type="match status" value="1"/>
</dbReference>
<feature type="transmembrane region" description="Helical" evidence="7">
    <location>
        <begin position="137"/>
        <end position="156"/>
    </location>
</feature>
<dbReference type="PRINTS" id="PR00953">
    <property type="entry name" value="TYPE3IMRPROT"/>
</dbReference>
<proteinExistence type="inferred from homology"/>
<dbReference type="NCBIfam" id="TIGR01401">
    <property type="entry name" value="fliR_like_III"/>
    <property type="match status" value="1"/>
</dbReference>
<dbReference type="RefSeq" id="WP_034956882.1">
    <property type="nucleotide sequence ID" value="NZ_AP018150.1"/>
</dbReference>
<dbReference type="GO" id="GO:0006605">
    <property type="term" value="P:protein targeting"/>
    <property type="evidence" value="ECO:0007669"/>
    <property type="project" value="UniProtKB-UniRule"/>
</dbReference>
<dbReference type="GO" id="GO:0005886">
    <property type="term" value="C:plasma membrane"/>
    <property type="evidence" value="ECO:0007669"/>
    <property type="project" value="UniProtKB-SubCell"/>
</dbReference>
<comment type="similarity">
    <text evidence="2 7">Belongs to the FliR/MopE/SpaR family.</text>
</comment>
<reference evidence="8 9" key="1">
    <citation type="journal article" date="2018" name="Microbes Environ.">
        <title>Comparative Genomic Insights into Endofungal Lifestyles of Two Bacterial Endosymbionts, Mycoavidus cysteinexigens and Burkholderia rhizoxinica.</title>
        <authorList>
            <person name="Sharmin D."/>
            <person name="Guo Y."/>
            <person name="Nishizawa T."/>
            <person name="Ohshima S."/>
            <person name="Sato Y."/>
            <person name="Takashima Y."/>
            <person name="Narisawa K."/>
            <person name="Ohta H."/>
        </authorList>
    </citation>
    <scope>NUCLEOTIDE SEQUENCE [LARGE SCALE GENOMIC DNA]</scope>
    <source>
        <strain evidence="8 9">B1-EB</strain>
    </source>
</reference>
<dbReference type="Pfam" id="PF01311">
    <property type="entry name" value="Bac_export_1"/>
    <property type="match status" value="1"/>
</dbReference>
<feature type="transmembrane region" description="Helical" evidence="7">
    <location>
        <begin position="83"/>
        <end position="107"/>
    </location>
</feature>
<dbReference type="InterPro" id="IPR006304">
    <property type="entry name" value="T3SS_SpaR/YscT"/>
</dbReference>
<protein>
    <submittedName>
        <fullName evidence="8">Type III secretion protein SpaR/YscT/HrcT</fullName>
    </submittedName>
</protein>
<evidence type="ECO:0000256" key="4">
    <source>
        <dbReference type="ARBA" id="ARBA00022692"/>
    </source>
</evidence>
<keyword evidence="4 7" id="KW-0812">Transmembrane</keyword>
<feature type="transmembrane region" description="Helical" evidence="7">
    <location>
        <begin position="193"/>
        <end position="211"/>
    </location>
</feature>
<keyword evidence="3 7" id="KW-1003">Cell membrane</keyword>
<dbReference type="PANTHER" id="PTHR30065">
    <property type="entry name" value="FLAGELLAR BIOSYNTHETIC PROTEIN FLIR"/>
    <property type="match status" value="1"/>
</dbReference>
<keyword evidence="6 7" id="KW-0472">Membrane</keyword>
<evidence type="ECO:0000256" key="5">
    <source>
        <dbReference type="ARBA" id="ARBA00022989"/>
    </source>
</evidence>
<name>A0A2Z6EWY3_9BURK</name>